<feature type="region of interest" description="Disordered" evidence="1">
    <location>
        <begin position="118"/>
        <end position="202"/>
    </location>
</feature>
<dbReference type="AlphaFoldDB" id="A0A7G2CW26"/>
<gene>
    <name evidence="2" type="ORF">ADEAN_001017700</name>
</gene>
<keyword evidence="3" id="KW-1185">Reference proteome</keyword>
<evidence type="ECO:0000256" key="1">
    <source>
        <dbReference type="SAM" id="MobiDB-lite"/>
    </source>
</evidence>
<protein>
    <submittedName>
        <fullName evidence="2">Uncharacterized protein</fullName>
    </submittedName>
</protein>
<evidence type="ECO:0000313" key="3">
    <source>
        <dbReference type="Proteomes" id="UP000515908"/>
    </source>
</evidence>
<dbReference type="OrthoDB" id="248506at2759"/>
<reference evidence="2 3" key="1">
    <citation type="submission" date="2020-08" db="EMBL/GenBank/DDBJ databases">
        <authorList>
            <person name="Newling K."/>
            <person name="Davey J."/>
            <person name="Forrester S."/>
        </authorList>
    </citation>
    <scope>NUCLEOTIDE SEQUENCE [LARGE SCALE GENOMIC DNA]</scope>
    <source>
        <strain evidence="3">Crithidia deanei Carvalho (ATCC PRA-265)</strain>
    </source>
</reference>
<sequence length="202" mass="22463">MIIIILSLHTSFFQFLLFFFKKKKTITMSGHYHAGDPGLTQNQGNVLGDRPCVRQSKLYREQVGGNAMKDIMGQSELKWNTTQLQGAYGGGSVYDHNTADNRAYKSDSTEANIHQNGFVRQPEHNNNYNQYNNNNRNQNNNNNDMYQSSSSAYGNPQNNNNNRQSPGAPVPSGENASISTGKAARPGAGYANRQTYNIFTGQ</sequence>
<dbReference type="EMBL" id="LR877171">
    <property type="protein sequence ID" value="CAD2222633.1"/>
    <property type="molecule type" value="Genomic_DNA"/>
</dbReference>
<proteinExistence type="predicted"/>
<evidence type="ECO:0000313" key="2">
    <source>
        <dbReference type="EMBL" id="CAD2222633.1"/>
    </source>
</evidence>
<organism evidence="2 3">
    <name type="scientific">Angomonas deanei</name>
    <dbReference type="NCBI Taxonomy" id="59799"/>
    <lineage>
        <taxon>Eukaryota</taxon>
        <taxon>Discoba</taxon>
        <taxon>Euglenozoa</taxon>
        <taxon>Kinetoplastea</taxon>
        <taxon>Metakinetoplastina</taxon>
        <taxon>Trypanosomatida</taxon>
        <taxon>Trypanosomatidae</taxon>
        <taxon>Strigomonadinae</taxon>
        <taxon>Angomonas</taxon>
    </lineage>
</organism>
<feature type="compositionally biased region" description="Polar residues" evidence="1">
    <location>
        <begin position="192"/>
        <end position="202"/>
    </location>
</feature>
<feature type="compositionally biased region" description="Polar residues" evidence="1">
    <location>
        <begin position="144"/>
        <end position="157"/>
    </location>
</feature>
<name>A0A7G2CW26_9TRYP</name>
<dbReference type="VEuPathDB" id="TriTrypDB:ADEAN_001017700"/>
<dbReference type="Proteomes" id="UP000515908">
    <property type="component" value="Chromosome 27"/>
</dbReference>
<accession>A0A7G2CW26</accession>
<feature type="compositionally biased region" description="Low complexity" evidence="1">
    <location>
        <begin position="125"/>
        <end position="143"/>
    </location>
</feature>